<sequence length="227" mass="26016">MEFMPGKPFPFPFEGRGGFISDVDLAQIHSQLVNFQWQLLQLPFEAIGQLCLDLNAATSPRLGPIFDRKLRTYGPFTDSGYFYIERAETVLRGKEGSQSPFSFRQNILLDSSCTVVGVIEREWSHTAPLQSFRPLLLNPATTLKPKLDSLVTAHDKIALEIFRHLLHRDDSHSFSCLGLAQLFFSAKYALRRAITACLNAYNWPNVRQQHYECLEKRLRDLQLLKDK</sequence>
<evidence type="ECO:0000313" key="2">
    <source>
        <dbReference type="Proteomes" id="UP001305414"/>
    </source>
</evidence>
<reference evidence="1 2" key="1">
    <citation type="submission" date="2023-10" db="EMBL/GenBank/DDBJ databases">
        <title>Draft genome sequence of Xylaria bambusicola isolate GMP-LS, the root and basal stem rot pathogen of sugarcane in Indonesia.</title>
        <authorList>
            <person name="Selvaraj P."/>
            <person name="Muralishankar V."/>
            <person name="Muruganantham S."/>
            <person name="Sp S."/>
            <person name="Haryani S."/>
            <person name="Lau K.J.X."/>
            <person name="Naqvi N.I."/>
        </authorList>
    </citation>
    <scope>NUCLEOTIDE SEQUENCE [LARGE SCALE GENOMIC DNA]</scope>
    <source>
        <strain evidence="1">GMP-LS</strain>
    </source>
</reference>
<evidence type="ECO:0000313" key="1">
    <source>
        <dbReference type="EMBL" id="KAK5628856.1"/>
    </source>
</evidence>
<comment type="caution">
    <text evidence="1">The sequence shown here is derived from an EMBL/GenBank/DDBJ whole genome shotgun (WGS) entry which is preliminary data.</text>
</comment>
<dbReference type="EMBL" id="JAWHQM010000009">
    <property type="protein sequence ID" value="KAK5628856.1"/>
    <property type="molecule type" value="Genomic_DNA"/>
</dbReference>
<protein>
    <submittedName>
        <fullName evidence="1">Uncharacterized protein</fullName>
    </submittedName>
</protein>
<proteinExistence type="predicted"/>
<keyword evidence="2" id="KW-1185">Reference proteome</keyword>
<gene>
    <name evidence="1" type="ORF">RRF57_004571</name>
</gene>
<name>A0AAN7UP16_9PEZI</name>
<dbReference type="Proteomes" id="UP001305414">
    <property type="component" value="Unassembled WGS sequence"/>
</dbReference>
<accession>A0AAN7UP16</accession>
<dbReference type="AlphaFoldDB" id="A0AAN7UP16"/>
<organism evidence="1 2">
    <name type="scientific">Xylaria bambusicola</name>
    <dbReference type="NCBI Taxonomy" id="326684"/>
    <lineage>
        <taxon>Eukaryota</taxon>
        <taxon>Fungi</taxon>
        <taxon>Dikarya</taxon>
        <taxon>Ascomycota</taxon>
        <taxon>Pezizomycotina</taxon>
        <taxon>Sordariomycetes</taxon>
        <taxon>Xylariomycetidae</taxon>
        <taxon>Xylariales</taxon>
        <taxon>Xylariaceae</taxon>
        <taxon>Xylaria</taxon>
    </lineage>
</organism>